<comment type="caution">
    <text evidence="3">The sequence shown here is derived from an EMBL/GenBank/DDBJ whole genome shotgun (WGS) entry which is preliminary data.</text>
</comment>
<dbReference type="PANTHER" id="PTHR30204:SF97">
    <property type="entry name" value="MERR FAMILY REGULATORY PROTEIN"/>
    <property type="match status" value="1"/>
</dbReference>
<dbReference type="InterPro" id="IPR009061">
    <property type="entry name" value="DNA-bd_dom_put_sf"/>
</dbReference>
<dbReference type="SMART" id="SM00422">
    <property type="entry name" value="HTH_MERR"/>
    <property type="match status" value="1"/>
</dbReference>
<dbReference type="Gene3D" id="3.20.80.10">
    <property type="entry name" value="Regulatory factor, effector binding domain"/>
    <property type="match status" value="1"/>
</dbReference>
<dbReference type="GO" id="GO:0003677">
    <property type="term" value="F:DNA binding"/>
    <property type="evidence" value="ECO:0007669"/>
    <property type="project" value="UniProtKB-KW"/>
</dbReference>
<evidence type="ECO:0000313" key="4">
    <source>
        <dbReference type="Proteomes" id="UP000196531"/>
    </source>
</evidence>
<dbReference type="AlphaFoldDB" id="A0A1Y5F801"/>
<dbReference type="InterPro" id="IPR000551">
    <property type="entry name" value="MerR-type_HTH_dom"/>
</dbReference>
<dbReference type="Proteomes" id="UP000196531">
    <property type="component" value="Unassembled WGS sequence"/>
</dbReference>
<dbReference type="EMBL" id="MAAO01000006">
    <property type="protein sequence ID" value="OUR96904.1"/>
    <property type="molecule type" value="Genomic_DNA"/>
</dbReference>
<evidence type="ECO:0000313" key="3">
    <source>
        <dbReference type="EMBL" id="OUR96904.1"/>
    </source>
</evidence>
<name>A0A1Y5F801_9BACT</name>
<organism evidence="3 4">
    <name type="scientific">Halobacteriovorax marinus</name>
    <dbReference type="NCBI Taxonomy" id="97084"/>
    <lineage>
        <taxon>Bacteria</taxon>
        <taxon>Pseudomonadati</taxon>
        <taxon>Bdellovibrionota</taxon>
        <taxon>Bacteriovoracia</taxon>
        <taxon>Bacteriovoracales</taxon>
        <taxon>Halobacteriovoraceae</taxon>
        <taxon>Halobacteriovorax</taxon>
    </lineage>
</organism>
<dbReference type="PANTHER" id="PTHR30204">
    <property type="entry name" value="REDOX-CYCLING DRUG-SENSING TRANSCRIPTIONAL ACTIVATOR SOXR"/>
    <property type="match status" value="1"/>
</dbReference>
<sequence length="270" mass="31293">MYSIGEFSKITSLSIKAIHHYQEKGLLLPSRIDEGSGYRFFGSNEVERARVITYLKDMTFSLSEILEILSDFEDEIDLVDFLSTKKSVIEKKIKQMQNVKISLDAIIAREQEVVKMIEKGQFEIEMKETQEQLVAIYDWKGRYEETGKAFKKLFRSAGRYSCGKAFNLYHHEQYEEDDCEISTCVPVKKLFKADGIRIEKMGGKQCVSLIHKGPYHEIGRTYRRLLDHLKANGEELELPLYEIYIKGPGMILKGNPQNYLTEVQIPLKEK</sequence>
<accession>A0A1Y5F801</accession>
<dbReference type="SUPFAM" id="SSF46955">
    <property type="entry name" value="Putative DNA-binding domain"/>
    <property type="match status" value="1"/>
</dbReference>
<protein>
    <recommendedName>
        <fullName evidence="2">HTH merR-type domain-containing protein</fullName>
    </recommendedName>
</protein>
<dbReference type="PROSITE" id="PS50937">
    <property type="entry name" value="HTH_MERR_2"/>
    <property type="match status" value="1"/>
</dbReference>
<dbReference type="InterPro" id="IPR047057">
    <property type="entry name" value="MerR_fam"/>
</dbReference>
<dbReference type="Pfam" id="PF06445">
    <property type="entry name" value="GyrI-like"/>
    <property type="match status" value="1"/>
</dbReference>
<dbReference type="PROSITE" id="PS00552">
    <property type="entry name" value="HTH_MERR_1"/>
    <property type="match status" value="1"/>
</dbReference>
<dbReference type="Gene3D" id="1.10.1660.10">
    <property type="match status" value="1"/>
</dbReference>
<dbReference type="InterPro" id="IPR011256">
    <property type="entry name" value="Reg_factor_effector_dom_sf"/>
</dbReference>
<feature type="domain" description="HTH merR-type" evidence="2">
    <location>
        <begin position="1"/>
        <end position="71"/>
    </location>
</feature>
<gene>
    <name evidence="3" type="ORF">A9Q84_11245</name>
</gene>
<dbReference type="InterPro" id="IPR029442">
    <property type="entry name" value="GyrI-like"/>
</dbReference>
<dbReference type="SMART" id="SM00871">
    <property type="entry name" value="AraC_E_bind"/>
    <property type="match status" value="1"/>
</dbReference>
<dbReference type="SUPFAM" id="SSF55136">
    <property type="entry name" value="Probable bacterial effector-binding domain"/>
    <property type="match status" value="1"/>
</dbReference>
<dbReference type="GO" id="GO:0003700">
    <property type="term" value="F:DNA-binding transcription factor activity"/>
    <property type="evidence" value="ECO:0007669"/>
    <property type="project" value="InterPro"/>
</dbReference>
<dbReference type="Pfam" id="PF13411">
    <property type="entry name" value="MerR_1"/>
    <property type="match status" value="1"/>
</dbReference>
<reference evidence="4" key="1">
    <citation type="journal article" date="2017" name="Proc. Natl. Acad. Sci. U.S.A.">
        <title>Simulation of Deepwater Horizon oil plume reveals substrate specialization within a complex community of hydrocarbon-degraders.</title>
        <authorList>
            <person name="Hu P."/>
            <person name="Dubinsky E.A."/>
            <person name="Probst A.J."/>
            <person name="Wang J."/>
            <person name="Sieber C.M.K."/>
            <person name="Tom L.M."/>
            <person name="Gardinali P."/>
            <person name="Banfield J.F."/>
            <person name="Atlas R.M."/>
            <person name="Andersen G.L."/>
        </authorList>
    </citation>
    <scope>NUCLEOTIDE SEQUENCE [LARGE SCALE GENOMIC DNA]</scope>
</reference>
<dbReference type="InterPro" id="IPR010499">
    <property type="entry name" value="AraC_E-bd"/>
</dbReference>
<keyword evidence="1" id="KW-0238">DNA-binding</keyword>
<proteinExistence type="predicted"/>
<evidence type="ECO:0000259" key="2">
    <source>
        <dbReference type="PROSITE" id="PS50937"/>
    </source>
</evidence>
<evidence type="ECO:0000256" key="1">
    <source>
        <dbReference type="ARBA" id="ARBA00023125"/>
    </source>
</evidence>